<dbReference type="AlphaFoldDB" id="A0AAW8Q7U1"/>
<comment type="caution">
    <text evidence="1">The sequence shown here is derived from an EMBL/GenBank/DDBJ whole genome shotgun (WGS) entry which is preliminary data.</text>
</comment>
<proteinExistence type="predicted"/>
<accession>A0AAW8Q7U1</accession>
<dbReference type="RefSeq" id="WP_311020805.1">
    <property type="nucleotide sequence ID" value="NZ_JAUHGG010000012.1"/>
</dbReference>
<gene>
    <name evidence="1" type="ORF">QX249_24320</name>
</gene>
<evidence type="ECO:0000313" key="2">
    <source>
        <dbReference type="Proteomes" id="UP001253193"/>
    </source>
</evidence>
<sequence length="262" mass="28715">MNKLIEVLEKAILVAGHRDGDVDTIDGTFATTDLNEMIHLESAIHEEFGAEARDLIKDNGFGDLIKSILLSDNATDETPVVKDVELSDYASVSEFVCEVTRVASENMLVGEKDDHTTKVSLKSPDGTTSTLTVSVSVQPKNRGTLIADITASFEDEELVFSSVILGYKALPISEDFAQKLIGFSFENGIIQTLRSEIVPPVTVLRDKWVAEYALLLVSQCHYELDVAIEMGKSVLVNCDYDIESYSPSDAVDDEIEAMRSSI</sequence>
<organism evidence="1 2">
    <name type="scientific">Vibrio parahaemolyticus</name>
    <dbReference type="NCBI Taxonomy" id="670"/>
    <lineage>
        <taxon>Bacteria</taxon>
        <taxon>Pseudomonadati</taxon>
        <taxon>Pseudomonadota</taxon>
        <taxon>Gammaproteobacteria</taxon>
        <taxon>Vibrionales</taxon>
        <taxon>Vibrionaceae</taxon>
        <taxon>Vibrio</taxon>
    </lineage>
</organism>
<dbReference type="Proteomes" id="UP001253193">
    <property type="component" value="Unassembled WGS sequence"/>
</dbReference>
<evidence type="ECO:0000313" key="1">
    <source>
        <dbReference type="EMBL" id="MDS1823774.1"/>
    </source>
</evidence>
<reference evidence="1" key="1">
    <citation type="submission" date="2023-06" db="EMBL/GenBank/DDBJ databases">
        <title>Genomic Diversity of Vibrio spp. and Metagenomic Analysis of Pathogens in Florida Gulf Coastal Waters Following Hurricane Ian.</title>
        <authorList>
            <person name="Brumfield K.D."/>
        </authorList>
    </citation>
    <scope>NUCLEOTIDE SEQUENCE</scope>
    <source>
        <strain evidence="1">WBS2B-138</strain>
    </source>
</reference>
<name>A0AAW8Q7U1_VIBPH</name>
<dbReference type="EMBL" id="JAUHGG010000012">
    <property type="protein sequence ID" value="MDS1823774.1"/>
    <property type="molecule type" value="Genomic_DNA"/>
</dbReference>
<protein>
    <submittedName>
        <fullName evidence="1">Uncharacterized protein</fullName>
    </submittedName>
</protein>